<feature type="non-terminal residue" evidence="3">
    <location>
        <position position="1"/>
    </location>
</feature>
<feature type="domain" description="PiggyBac transposable element-derived protein" evidence="2">
    <location>
        <begin position="59"/>
        <end position="142"/>
    </location>
</feature>
<organism evidence="3">
    <name type="scientific">Ixodes ricinus</name>
    <name type="common">Common tick</name>
    <name type="synonym">Acarus ricinus</name>
    <dbReference type="NCBI Taxonomy" id="34613"/>
    <lineage>
        <taxon>Eukaryota</taxon>
        <taxon>Metazoa</taxon>
        <taxon>Ecdysozoa</taxon>
        <taxon>Arthropoda</taxon>
        <taxon>Chelicerata</taxon>
        <taxon>Arachnida</taxon>
        <taxon>Acari</taxon>
        <taxon>Parasitiformes</taxon>
        <taxon>Ixodida</taxon>
        <taxon>Ixodoidea</taxon>
        <taxon>Ixodidae</taxon>
        <taxon>Ixodinae</taxon>
        <taxon>Ixodes</taxon>
    </lineage>
</organism>
<sequence length="144" mass="16490">PTDESDSGTDVDEDESNEPSEPSSSMPRSVLWKRVGEPRSCDPSWGDSLPDPPAETKAPIGYFRYFFDDSVLSLITEQSNLYAVQKNANKPLCLSCLELEQFLGITMYMSIYSLPRSRMYWSHCTRVEKVAQVMPRDRWQNIKN</sequence>
<accession>V5GSD7</accession>
<evidence type="ECO:0000259" key="2">
    <source>
        <dbReference type="Pfam" id="PF13843"/>
    </source>
</evidence>
<dbReference type="Pfam" id="PF13843">
    <property type="entry name" value="DDE_Tnp_1_7"/>
    <property type="match status" value="1"/>
</dbReference>
<proteinExistence type="evidence at transcript level"/>
<dbReference type="PANTHER" id="PTHR47272">
    <property type="entry name" value="DDE_TNP_1_7 DOMAIN-CONTAINING PROTEIN"/>
    <property type="match status" value="1"/>
</dbReference>
<reference evidence="3" key="1">
    <citation type="journal article" date="2015" name="Sci. Rep.">
        <title>Tissue- and time-dependent transcription in Ixodes ricinus salivary glands and midguts when blood feeding on the vertebrate host.</title>
        <authorList>
            <person name="Kotsyfakis M."/>
            <person name="Schwarz A."/>
            <person name="Erhart J."/>
            <person name="Ribeiro J.M."/>
        </authorList>
    </citation>
    <scope>NUCLEOTIDE SEQUENCE</scope>
    <source>
        <tissue evidence="3">Salivary gland and midgut</tissue>
    </source>
</reference>
<evidence type="ECO:0000313" key="3">
    <source>
        <dbReference type="EMBL" id="JAB73330.1"/>
    </source>
</evidence>
<dbReference type="PANTHER" id="PTHR47272:SF1">
    <property type="entry name" value="PIGGYBAC TRANSPOSABLE ELEMENT-DERIVED PROTEIN 3-LIKE"/>
    <property type="match status" value="1"/>
</dbReference>
<feature type="non-terminal residue" evidence="3">
    <location>
        <position position="144"/>
    </location>
</feature>
<dbReference type="InterPro" id="IPR029526">
    <property type="entry name" value="PGBD"/>
</dbReference>
<name>V5GSD7_IXORI</name>
<protein>
    <submittedName>
        <fullName evidence="3">Putative transposase is4</fullName>
    </submittedName>
</protein>
<feature type="compositionally biased region" description="Acidic residues" evidence="1">
    <location>
        <begin position="1"/>
        <end position="18"/>
    </location>
</feature>
<dbReference type="EMBL" id="GANP01011138">
    <property type="protein sequence ID" value="JAB73330.1"/>
    <property type="molecule type" value="mRNA"/>
</dbReference>
<feature type="region of interest" description="Disordered" evidence="1">
    <location>
        <begin position="1"/>
        <end position="30"/>
    </location>
</feature>
<evidence type="ECO:0000256" key="1">
    <source>
        <dbReference type="SAM" id="MobiDB-lite"/>
    </source>
</evidence>
<dbReference type="AlphaFoldDB" id="V5GSD7"/>
<feature type="compositionally biased region" description="Low complexity" evidence="1">
    <location>
        <begin position="19"/>
        <end position="29"/>
    </location>
</feature>